<dbReference type="PANTHER" id="PTHR38776:SF1">
    <property type="entry name" value="MLTA-INTERACTING PROTEIN-RELATED"/>
    <property type="match status" value="1"/>
</dbReference>
<evidence type="ECO:0000256" key="3">
    <source>
        <dbReference type="ARBA" id="ARBA00022729"/>
    </source>
</evidence>
<keyword evidence="4" id="KW-0472">Membrane</keyword>
<evidence type="ECO:0000256" key="1">
    <source>
        <dbReference type="ARBA" id="ARBA00004442"/>
    </source>
</evidence>
<dbReference type="Proteomes" id="UP001269819">
    <property type="component" value="Unassembled WGS sequence"/>
</dbReference>
<reference evidence="6 7" key="1">
    <citation type="submission" date="2023-10" db="EMBL/GenBank/DDBJ databases">
        <title>Characteristics and mechanism of a salt-tolerant marine origin heterotrophic nitrifying- aerobic denitrifying bacteria Marinobacter xestospongiae HN1.</title>
        <authorList>
            <person name="Qi R."/>
        </authorList>
    </citation>
    <scope>NUCLEOTIDE SEQUENCE [LARGE SCALE GENOMIC DNA]</scope>
    <source>
        <strain evidence="6 7">HN1</strain>
    </source>
</reference>
<comment type="similarity">
    <text evidence="2">Belongs to the MipA/OmpV family.</text>
</comment>
<accession>A0ABU3W3H4</accession>
<dbReference type="PANTHER" id="PTHR38776">
    <property type="entry name" value="MLTA-INTERACTING PROTEIN-RELATED"/>
    <property type="match status" value="1"/>
</dbReference>
<dbReference type="EMBL" id="JAWIIJ010000025">
    <property type="protein sequence ID" value="MDV2081090.1"/>
    <property type="molecule type" value="Genomic_DNA"/>
</dbReference>
<evidence type="ECO:0000256" key="5">
    <source>
        <dbReference type="ARBA" id="ARBA00023237"/>
    </source>
</evidence>
<keyword evidence="5" id="KW-0998">Cell outer membrane</keyword>
<dbReference type="Pfam" id="PF06629">
    <property type="entry name" value="MipA"/>
    <property type="match status" value="1"/>
</dbReference>
<dbReference type="InterPro" id="IPR010583">
    <property type="entry name" value="MipA"/>
</dbReference>
<keyword evidence="3" id="KW-0732">Signal</keyword>
<name>A0ABU3W3H4_9GAMM</name>
<sequence>MTVLTAHSTGCLADASEDDGELSVGIIGYSEPSIYTGGERSDNLLPYLAWESDNWFFRDYTLGSYLAGGDSWYLSAALGYDVFGDVNRGDSPQLKDMKELDPVYSAGVSAGLFGSLGYLSLSYWQDISDNHRGGSTVLSYSLPVEAHRWTIEPHLSVTYAGSQAARYYLGVEADEARAGRPEYRPDQAYHYRAGINVSRLFGRSHRVLFDLSHRRFSDEIEDSPIVDRNTTWAVSAGYVYEF</sequence>
<evidence type="ECO:0000313" key="6">
    <source>
        <dbReference type="EMBL" id="MDV2081090.1"/>
    </source>
</evidence>
<proteinExistence type="inferred from homology"/>
<organism evidence="6 7">
    <name type="scientific">Marinobacter xestospongiae</name>
    <dbReference type="NCBI Taxonomy" id="994319"/>
    <lineage>
        <taxon>Bacteria</taxon>
        <taxon>Pseudomonadati</taxon>
        <taxon>Pseudomonadota</taxon>
        <taxon>Gammaproteobacteria</taxon>
        <taxon>Pseudomonadales</taxon>
        <taxon>Marinobacteraceae</taxon>
        <taxon>Marinobacter</taxon>
    </lineage>
</organism>
<gene>
    <name evidence="6" type="ORF">RYS15_20560</name>
</gene>
<dbReference type="RefSeq" id="WP_316975384.1">
    <property type="nucleotide sequence ID" value="NZ_JAWIIJ010000025.1"/>
</dbReference>
<evidence type="ECO:0000313" key="7">
    <source>
        <dbReference type="Proteomes" id="UP001269819"/>
    </source>
</evidence>
<evidence type="ECO:0000256" key="4">
    <source>
        <dbReference type="ARBA" id="ARBA00023136"/>
    </source>
</evidence>
<keyword evidence="7" id="KW-1185">Reference proteome</keyword>
<comment type="subcellular location">
    <subcellularLocation>
        <location evidence="1">Cell outer membrane</location>
    </subcellularLocation>
</comment>
<evidence type="ECO:0000256" key="2">
    <source>
        <dbReference type="ARBA" id="ARBA00005722"/>
    </source>
</evidence>
<comment type="caution">
    <text evidence="6">The sequence shown here is derived from an EMBL/GenBank/DDBJ whole genome shotgun (WGS) entry which is preliminary data.</text>
</comment>
<protein>
    <submittedName>
        <fullName evidence="6">MipA/OmpV family protein</fullName>
    </submittedName>
</protein>